<proteinExistence type="predicted"/>
<dbReference type="KEGG" id="pzu:PHZ_p0233"/>
<dbReference type="EMBL" id="CP000748">
    <property type="protein sequence ID" value="ACG80176.1"/>
    <property type="molecule type" value="Genomic_DNA"/>
</dbReference>
<keyword evidence="2" id="KW-1185">Reference proteome</keyword>
<name>B4RIK1_PHEZH</name>
<dbReference type="AlphaFoldDB" id="B4RIK1"/>
<evidence type="ECO:0000313" key="1">
    <source>
        <dbReference type="EMBL" id="ACG80176.1"/>
    </source>
</evidence>
<gene>
    <name evidence="1" type="ordered locus">PHZ_p0233</name>
</gene>
<protein>
    <submittedName>
        <fullName evidence="1">Uncharacterized protein</fullName>
    </submittedName>
</protein>
<keyword evidence="1" id="KW-0614">Plasmid</keyword>
<reference evidence="1 2" key="1">
    <citation type="journal article" date="2008" name="BMC Genomics">
        <title>Complete genome of Phenylobacterium zucineum - a novel facultative intracellular bacterium isolated from human erythroleukemia cell line K562.</title>
        <authorList>
            <person name="Luo Y."/>
            <person name="Xu X."/>
            <person name="Ding Z."/>
            <person name="Liu Z."/>
            <person name="Zhang B."/>
            <person name="Yan Z."/>
            <person name="Sun J."/>
            <person name="Hu S."/>
            <person name="Hu X."/>
        </authorList>
    </citation>
    <scope>NUCLEOTIDE SEQUENCE [LARGE SCALE GENOMIC DNA]</scope>
    <source>
        <strain evidence="2">HLK1</strain>
        <plasmid evidence="2">HLK1</plasmid>
        <plasmid evidence="2">Plasmid pHLK1</plasmid>
    </source>
</reference>
<organism evidence="1 2">
    <name type="scientific">Phenylobacterium zucineum (strain HLK1)</name>
    <dbReference type="NCBI Taxonomy" id="450851"/>
    <lineage>
        <taxon>Bacteria</taxon>
        <taxon>Pseudomonadati</taxon>
        <taxon>Pseudomonadota</taxon>
        <taxon>Alphaproteobacteria</taxon>
        <taxon>Caulobacterales</taxon>
        <taxon>Caulobacteraceae</taxon>
        <taxon>Phenylobacterium</taxon>
    </lineage>
</organism>
<geneLocation type="plasmid" evidence="2">
    <name>pHLK1</name>
</geneLocation>
<dbReference type="Proteomes" id="UP000001868">
    <property type="component" value="Plasmid pHLK1"/>
</dbReference>
<accession>B4RIK1</accession>
<dbReference type="HOGENOM" id="CLU_3274237_0_0_5"/>
<evidence type="ECO:0000313" key="2">
    <source>
        <dbReference type="Proteomes" id="UP000001868"/>
    </source>
</evidence>
<sequence>MTFRARRTLVDEARVGRRVSFRVVVRDGAGEIVDFAPAADR</sequence>